<protein>
    <recommendedName>
        <fullName evidence="5">Eukaryotic translation initiation factor 3 subunit G</fullName>
        <shortName evidence="5">eIF3g</shortName>
    </recommendedName>
    <alternativeName>
        <fullName evidence="5">Eukaryotic translation initiation factor 3 RNA-binding subunit</fullName>
        <shortName evidence="5">eIF-3 RNA-binding subunit</shortName>
    </alternativeName>
    <alternativeName>
        <fullName evidence="5">Eukaryotic translation initiation factor 3 subunit 4</fullName>
    </alternativeName>
</protein>
<comment type="function">
    <text evidence="5">RNA-binding component of the eukaryotic translation initiation factor 3 (eIF-3) complex, which is involved in protein synthesis of a specialized repertoire of mRNAs and, together with other initiation factors, stimulates binding of mRNA and methionyl-tRNAi to the 40S ribosome. The eIF-3 complex specifically targets and initiates translation of a subset of mRNAs involved in cell proliferation. This subunit can bind 18S rRNA.</text>
</comment>
<feature type="compositionally biased region" description="Basic and acidic residues" evidence="7">
    <location>
        <begin position="178"/>
        <end position="196"/>
    </location>
</feature>
<dbReference type="Pfam" id="PF00076">
    <property type="entry name" value="RRM_1"/>
    <property type="match status" value="1"/>
</dbReference>
<accession>A0ABM1FA73</accession>
<dbReference type="CDD" id="cd12933">
    <property type="entry name" value="eIF3G"/>
    <property type="match status" value="1"/>
</dbReference>
<evidence type="ECO:0000313" key="9">
    <source>
        <dbReference type="Proteomes" id="UP000695022"/>
    </source>
</evidence>
<dbReference type="Gene3D" id="3.30.70.330">
    <property type="match status" value="1"/>
</dbReference>
<evidence type="ECO:0000256" key="3">
    <source>
        <dbReference type="ARBA" id="ARBA00022884"/>
    </source>
</evidence>
<dbReference type="Pfam" id="PF12353">
    <property type="entry name" value="eIF3g"/>
    <property type="match status" value="1"/>
</dbReference>
<dbReference type="InterPro" id="IPR017334">
    <property type="entry name" value="eIF3_g"/>
</dbReference>
<evidence type="ECO:0000256" key="2">
    <source>
        <dbReference type="ARBA" id="ARBA00022540"/>
    </source>
</evidence>
<evidence type="ECO:0000256" key="4">
    <source>
        <dbReference type="ARBA" id="ARBA00022917"/>
    </source>
</evidence>
<dbReference type="GeneID" id="106821165"/>
<dbReference type="SMART" id="SM00360">
    <property type="entry name" value="RRM"/>
    <property type="match status" value="1"/>
</dbReference>
<dbReference type="InterPro" id="IPR034240">
    <property type="entry name" value="eIF3G_RRM"/>
</dbReference>
<evidence type="ECO:0000256" key="1">
    <source>
        <dbReference type="ARBA" id="ARBA00022490"/>
    </source>
</evidence>
<dbReference type="InterPro" id="IPR000504">
    <property type="entry name" value="RRM_dom"/>
</dbReference>
<evidence type="ECO:0000259" key="8">
    <source>
        <dbReference type="PROSITE" id="PS50102"/>
    </source>
</evidence>
<organism evidence="9 10">
    <name type="scientific">Priapulus caudatus</name>
    <name type="common">Priapulid worm</name>
    <dbReference type="NCBI Taxonomy" id="37621"/>
    <lineage>
        <taxon>Eukaryota</taxon>
        <taxon>Metazoa</taxon>
        <taxon>Ecdysozoa</taxon>
        <taxon>Scalidophora</taxon>
        <taxon>Priapulida</taxon>
        <taxon>Priapulimorpha</taxon>
        <taxon>Priapulimorphida</taxon>
        <taxon>Priapulidae</taxon>
        <taxon>Priapulus</taxon>
    </lineage>
</organism>
<evidence type="ECO:0000256" key="7">
    <source>
        <dbReference type="SAM" id="MobiDB-lite"/>
    </source>
</evidence>
<dbReference type="PROSITE" id="PS50102">
    <property type="entry name" value="RRM"/>
    <property type="match status" value="1"/>
</dbReference>
<dbReference type="InterPro" id="IPR024675">
    <property type="entry name" value="eIF3g_N"/>
</dbReference>
<comment type="subcellular location">
    <subcellularLocation>
        <location evidence="5">Cytoplasm</location>
    </subcellularLocation>
</comment>
<feature type="domain" description="RRM" evidence="8">
    <location>
        <begin position="196"/>
        <end position="274"/>
    </location>
</feature>
<dbReference type="InterPro" id="IPR012677">
    <property type="entry name" value="Nucleotide-bd_a/b_plait_sf"/>
</dbReference>
<evidence type="ECO:0000256" key="5">
    <source>
        <dbReference type="HAMAP-Rule" id="MF_03006"/>
    </source>
</evidence>
<dbReference type="InterPro" id="IPR035979">
    <property type="entry name" value="RBD_domain_sf"/>
</dbReference>
<dbReference type="CDD" id="cd12408">
    <property type="entry name" value="RRM_eIF3G_like"/>
    <property type="match status" value="1"/>
</dbReference>
<keyword evidence="4 5" id="KW-0648">Protein biosynthesis</keyword>
<keyword evidence="9" id="KW-1185">Reference proteome</keyword>
<dbReference type="HAMAP" id="MF_03006">
    <property type="entry name" value="eIF3g"/>
    <property type="match status" value="1"/>
</dbReference>
<keyword evidence="1 5" id="KW-0963">Cytoplasm</keyword>
<evidence type="ECO:0000256" key="6">
    <source>
        <dbReference type="PROSITE-ProRule" id="PRU00176"/>
    </source>
</evidence>
<name>A0ABM1FA73_PRICU</name>
<dbReference type="RefSeq" id="XP_014681344.1">
    <property type="nucleotide sequence ID" value="XM_014825858.1"/>
</dbReference>
<keyword evidence="2 5" id="KW-0396">Initiation factor</keyword>
<proteinExistence type="inferred from homology"/>
<dbReference type="PANTHER" id="PTHR10352">
    <property type="entry name" value="EUKARYOTIC TRANSLATION INITIATION FACTOR 3 SUBUNIT G"/>
    <property type="match status" value="1"/>
</dbReference>
<feature type="region of interest" description="Disordered" evidence="7">
    <location>
        <begin position="152"/>
        <end position="197"/>
    </location>
</feature>
<sequence length="277" mass="31315">MPVADTKPSWADQVELGEESELPLPTEKIENGVKTITEWKYNDDNKKVKVIRQYKIEQRKVSKVIAKRKAWRKYGAASNDGAGPNPANTIIAEDSFMQFTGTKEEEDPTVDTKSKELKNVRVTCRTCKGDHWTTKCPYKDSIVPIELENDKKPGQEAAKQEVPPVRTGKYVPPSMRAGAERGKGESMKDSRRDEQATIRVTNLSEDTRESDVQELFRNFGTISRIYLAKDKQTQMSKGFAFITFHRREDAARAIAGVSGFGYDHLILNVEWAKPSTQ</sequence>
<evidence type="ECO:0000313" key="10">
    <source>
        <dbReference type="RefSeq" id="XP_014681344.1"/>
    </source>
</evidence>
<gene>
    <name evidence="10" type="primary">LOC106821165</name>
</gene>
<dbReference type="Proteomes" id="UP000695022">
    <property type="component" value="Unplaced"/>
</dbReference>
<comment type="similarity">
    <text evidence="5">Belongs to the eIF-3 subunit G family.</text>
</comment>
<dbReference type="PIRSF" id="PIRSF037949">
    <property type="entry name" value="Transl_init_eIF-3_RNA-bind"/>
    <property type="match status" value="1"/>
</dbReference>
<comment type="subunit">
    <text evidence="5">Component of the eukaryotic translation initiation factor 3 (eIF-3) complex.</text>
</comment>
<reference evidence="10" key="1">
    <citation type="submission" date="2025-08" db="UniProtKB">
        <authorList>
            <consortium name="RefSeq"/>
        </authorList>
    </citation>
    <scope>IDENTIFICATION</scope>
</reference>
<dbReference type="SUPFAM" id="SSF54928">
    <property type="entry name" value="RNA-binding domain, RBD"/>
    <property type="match status" value="1"/>
</dbReference>
<keyword evidence="3 6" id="KW-0694">RNA-binding</keyword>
<feature type="region of interest" description="Disordered" evidence="7">
    <location>
        <begin position="1"/>
        <end position="24"/>
    </location>
</feature>